<comment type="catalytic activity">
    <reaction evidence="1">
        <text>2-phosphoglycolate + H2O = glycolate + phosphate</text>
        <dbReference type="Rhea" id="RHEA:14369"/>
        <dbReference type="ChEBI" id="CHEBI:15377"/>
        <dbReference type="ChEBI" id="CHEBI:29805"/>
        <dbReference type="ChEBI" id="CHEBI:43474"/>
        <dbReference type="ChEBI" id="CHEBI:58033"/>
        <dbReference type="EC" id="3.1.3.18"/>
    </reaction>
</comment>
<dbReference type="PRINTS" id="PR00413">
    <property type="entry name" value="HADHALOGNASE"/>
</dbReference>
<dbReference type="SFLD" id="SFLDS00003">
    <property type="entry name" value="Haloacid_Dehalogenase"/>
    <property type="match status" value="1"/>
</dbReference>
<keyword evidence="6" id="KW-1185">Reference proteome</keyword>
<dbReference type="InterPro" id="IPR023198">
    <property type="entry name" value="PGP-like_dom2"/>
</dbReference>
<dbReference type="EC" id="3.1.3.18" evidence="4"/>
<organism evidence="5 6">
    <name type="scientific">Hyphococcus luteus</name>
    <dbReference type="NCBI Taxonomy" id="2058213"/>
    <lineage>
        <taxon>Bacteria</taxon>
        <taxon>Pseudomonadati</taxon>
        <taxon>Pseudomonadota</taxon>
        <taxon>Alphaproteobacteria</taxon>
        <taxon>Parvularculales</taxon>
        <taxon>Parvularculaceae</taxon>
        <taxon>Hyphococcus</taxon>
    </lineage>
</organism>
<dbReference type="NCBIfam" id="TIGR01549">
    <property type="entry name" value="HAD-SF-IA-v1"/>
    <property type="match status" value="1"/>
</dbReference>
<dbReference type="SFLD" id="SFLDG01129">
    <property type="entry name" value="C1.5:_HAD__Beta-PGM__Phosphata"/>
    <property type="match status" value="1"/>
</dbReference>
<dbReference type="PANTHER" id="PTHR43434:SF1">
    <property type="entry name" value="PHOSPHOGLYCOLATE PHOSPHATASE"/>
    <property type="match status" value="1"/>
</dbReference>
<dbReference type="Gene3D" id="1.10.150.240">
    <property type="entry name" value="Putative phosphatase, domain 2"/>
    <property type="match status" value="1"/>
</dbReference>
<dbReference type="InterPro" id="IPR023214">
    <property type="entry name" value="HAD_sf"/>
</dbReference>
<dbReference type="GO" id="GO:0005829">
    <property type="term" value="C:cytosol"/>
    <property type="evidence" value="ECO:0007669"/>
    <property type="project" value="TreeGrafter"/>
</dbReference>
<dbReference type="Pfam" id="PF13419">
    <property type="entry name" value="HAD_2"/>
    <property type="match status" value="1"/>
</dbReference>
<comment type="pathway">
    <text evidence="2">Organic acid metabolism; glycolate biosynthesis; glycolate from 2-phosphoglycolate: step 1/1.</text>
</comment>
<evidence type="ECO:0000313" key="6">
    <source>
        <dbReference type="Proteomes" id="UP000239504"/>
    </source>
</evidence>
<dbReference type="AlphaFoldDB" id="A0A2S7KB27"/>
<dbReference type="OrthoDB" id="9793014at2"/>
<dbReference type="InterPro" id="IPR006439">
    <property type="entry name" value="HAD-SF_hydro_IA"/>
</dbReference>
<gene>
    <name evidence="5" type="ORF">CW354_01945</name>
</gene>
<evidence type="ECO:0000256" key="4">
    <source>
        <dbReference type="ARBA" id="ARBA00013078"/>
    </source>
</evidence>
<reference evidence="5 6" key="1">
    <citation type="submission" date="2017-12" db="EMBL/GenBank/DDBJ databases">
        <authorList>
            <person name="Hurst M.R.H."/>
        </authorList>
    </citation>
    <scope>NUCLEOTIDE SEQUENCE [LARGE SCALE GENOMIC DNA]</scope>
    <source>
        <strain evidence="5 6">SY-3-19</strain>
    </source>
</reference>
<proteinExistence type="inferred from homology"/>
<evidence type="ECO:0000256" key="3">
    <source>
        <dbReference type="ARBA" id="ARBA00006171"/>
    </source>
</evidence>
<comment type="similarity">
    <text evidence="3">Belongs to the HAD-like hydrolase superfamily. CbbY/CbbZ/Gph/YieH family.</text>
</comment>
<dbReference type="Gene3D" id="3.40.50.1000">
    <property type="entry name" value="HAD superfamily/HAD-like"/>
    <property type="match status" value="1"/>
</dbReference>
<dbReference type="InterPro" id="IPR036412">
    <property type="entry name" value="HAD-like_sf"/>
</dbReference>
<protein>
    <recommendedName>
        <fullName evidence="4">phosphoglycolate phosphatase</fullName>
        <ecNumber evidence="4">3.1.3.18</ecNumber>
    </recommendedName>
</protein>
<evidence type="ECO:0000256" key="1">
    <source>
        <dbReference type="ARBA" id="ARBA00000830"/>
    </source>
</evidence>
<dbReference type="PANTHER" id="PTHR43434">
    <property type="entry name" value="PHOSPHOGLYCOLATE PHOSPHATASE"/>
    <property type="match status" value="1"/>
</dbReference>
<dbReference type="InterPro" id="IPR041492">
    <property type="entry name" value="HAD_2"/>
</dbReference>
<name>A0A2S7KB27_9PROT</name>
<accession>A0A2S7KB27</accession>
<comment type="caution">
    <text evidence="5">The sequence shown here is derived from an EMBL/GenBank/DDBJ whole genome shotgun (WGS) entry which is preliminary data.</text>
</comment>
<dbReference type="EMBL" id="PJCH01000001">
    <property type="protein sequence ID" value="PQA89649.1"/>
    <property type="molecule type" value="Genomic_DNA"/>
</dbReference>
<sequence length="224" mass="23641">MAEDLRGSALIFDLDGTLVDTVEDLSASMNHVLAAAGLAPVPTGEVRHLVGHGARRMLMRGFLLSAGREAQEGELDDAMTRFLDFYGENIAVHSRPFDHVIEMTEGFLARGARAAICTNKREAMARRLIETLGVAPLFDAIVGADTAEAAKPDPAPVRLCLQEIGAARAAFIGDSDTDIRAAGAAGLPCFVADFGYGPVTLADRAAVFSSYREAAPLIEAALKG</sequence>
<evidence type="ECO:0000313" key="5">
    <source>
        <dbReference type="EMBL" id="PQA89649.1"/>
    </source>
</evidence>
<dbReference type="InterPro" id="IPR050155">
    <property type="entry name" value="HAD-like_hydrolase_sf"/>
</dbReference>
<dbReference type="Proteomes" id="UP000239504">
    <property type="component" value="Unassembled WGS sequence"/>
</dbReference>
<evidence type="ECO:0000256" key="2">
    <source>
        <dbReference type="ARBA" id="ARBA00004818"/>
    </source>
</evidence>
<dbReference type="SUPFAM" id="SSF56784">
    <property type="entry name" value="HAD-like"/>
    <property type="match status" value="1"/>
</dbReference>
<dbReference type="GO" id="GO:0008967">
    <property type="term" value="F:phosphoglycolate phosphatase activity"/>
    <property type="evidence" value="ECO:0007669"/>
    <property type="project" value="UniProtKB-EC"/>
</dbReference>
<dbReference type="GO" id="GO:0006281">
    <property type="term" value="P:DNA repair"/>
    <property type="evidence" value="ECO:0007669"/>
    <property type="project" value="TreeGrafter"/>
</dbReference>
<dbReference type="RefSeq" id="WP_104828351.1">
    <property type="nucleotide sequence ID" value="NZ_PJCH01000001.1"/>
</dbReference>